<keyword evidence="4" id="KW-1185">Reference proteome</keyword>
<name>A0A814EAX7_9BILA</name>
<accession>A0A814EAX7</accession>
<feature type="compositionally biased region" description="Basic and acidic residues" evidence="1">
    <location>
        <begin position="15"/>
        <end position="26"/>
    </location>
</feature>
<evidence type="ECO:0000256" key="1">
    <source>
        <dbReference type="SAM" id="MobiDB-lite"/>
    </source>
</evidence>
<dbReference type="SUPFAM" id="SSF53098">
    <property type="entry name" value="Ribonuclease H-like"/>
    <property type="match status" value="1"/>
</dbReference>
<feature type="compositionally biased region" description="Acidic residues" evidence="1">
    <location>
        <begin position="1"/>
        <end position="11"/>
    </location>
</feature>
<dbReference type="Proteomes" id="UP000663879">
    <property type="component" value="Unassembled WGS sequence"/>
</dbReference>
<dbReference type="Pfam" id="PF00665">
    <property type="entry name" value="rve"/>
    <property type="match status" value="1"/>
</dbReference>
<protein>
    <recommendedName>
        <fullName evidence="2">Integrase catalytic domain-containing protein</fullName>
    </recommendedName>
</protein>
<proteinExistence type="predicted"/>
<evidence type="ECO:0000259" key="2">
    <source>
        <dbReference type="PROSITE" id="PS50994"/>
    </source>
</evidence>
<dbReference type="InterPro" id="IPR012337">
    <property type="entry name" value="RNaseH-like_sf"/>
</dbReference>
<evidence type="ECO:0000313" key="4">
    <source>
        <dbReference type="Proteomes" id="UP000663879"/>
    </source>
</evidence>
<dbReference type="PROSITE" id="PS50994">
    <property type="entry name" value="INTEGRASE"/>
    <property type="match status" value="1"/>
</dbReference>
<feature type="region of interest" description="Disordered" evidence="1">
    <location>
        <begin position="1"/>
        <end position="32"/>
    </location>
</feature>
<dbReference type="GO" id="GO:0003676">
    <property type="term" value="F:nucleic acid binding"/>
    <property type="evidence" value="ECO:0007669"/>
    <property type="project" value="InterPro"/>
</dbReference>
<feature type="non-terminal residue" evidence="3">
    <location>
        <position position="1"/>
    </location>
</feature>
<dbReference type="GO" id="GO:0015074">
    <property type="term" value="P:DNA integration"/>
    <property type="evidence" value="ECO:0007669"/>
    <property type="project" value="InterPro"/>
</dbReference>
<dbReference type="PANTHER" id="PTHR46585">
    <property type="entry name" value="INTEGRASE CORE DOMAIN CONTAINING PROTEIN"/>
    <property type="match status" value="1"/>
</dbReference>
<dbReference type="PANTHER" id="PTHR46585:SF1">
    <property type="entry name" value="CHROMO DOMAIN-CONTAINING PROTEIN"/>
    <property type="match status" value="1"/>
</dbReference>
<dbReference type="InterPro" id="IPR001584">
    <property type="entry name" value="Integrase_cat-core"/>
</dbReference>
<sequence>KYLSSNDDEPSSELKNLEKKDKKKQETNSLHKNVKRKFKTNKTISRGIDDIWQADLGDILNISKYNSGYKFLLTCIDIFSKYAWVISLKNKSSEEVEKAFSKIFKERHPQKLNTDKRKEFLNTKRQAFFDKNKIKWYTTNSDYKASVVERFNRTLKQKMWGYFTHFTTYTYIDI</sequence>
<dbReference type="Gene3D" id="3.30.420.10">
    <property type="entry name" value="Ribonuclease H-like superfamily/Ribonuclease H"/>
    <property type="match status" value="1"/>
</dbReference>
<dbReference type="AlphaFoldDB" id="A0A814EAX7"/>
<evidence type="ECO:0000313" key="3">
    <source>
        <dbReference type="EMBL" id="CAF0965519.1"/>
    </source>
</evidence>
<dbReference type="EMBL" id="CAJNOC010003055">
    <property type="protein sequence ID" value="CAF0965519.1"/>
    <property type="molecule type" value="Genomic_DNA"/>
</dbReference>
<feature type="domain" description="Integrase catalytic" evidence="2">
    <location>
        <begin position="43"/>
        <end position="174"/>
    </location>
</feature>
<dbReference type="OrthoDB" id="6343797at2759"/>
<organism evidence="3 4">
    <name type="scientific">Brachionus calyciflorus</name>
    <dbReference type="NCBI Taxonomy" id="104777"/>
    <lineage>
        <taxon>Eukaryota</taxon>
        <taxon>Metazoa</taxon>
        <taxon>Spiralia</taxon>
        <taxon>Gnathifera</taxon>
        <taxon>Rotifera</taxon>
        <taxon>Eurotatoria</taxon>
        <taxon>Monogononta</taxon>
        <taxon>Pseudotrocha</taxon>
        <taxon>Ploima</taxon>
        <taxon>Brachionidae</taxon>
        <taxon>Brachionus</taxon>
    </lineage>
</organism>
<comment type="caution">
    <text evidence="3">The sequence shown here is derived from an EMBL/GenBank/DDBJ whole genome shotgun (WGS) entry which is preliminary data.</text>
</comment>
<gene>
    <name evidence="3" type="ORF">OXX778_LOCUS14644</name>
</gene>
<dbReference type="InterPro" id="IPR036397">
    <property type="entry name" value="RNaseH_sf"/>
</dbReference>
<reference evidence="3" key="1">
    <citation type="submission" date="2021-02" db="EMBL/GenBank/DDBJ databases">
        <authorList>
            <person name="Nowell W R."/>
        </authorList>
    </citation>
    <scope>NUCLEOTIDE SEQUENCE</scope>
    <source>
        <strain evidence="3">Ploen Becks lab</strain>
    </source>
</reference>